<dbReference type="Gene3D" id="2.30.29.80">
    <property type="match status" value="1"/>
</dbReference>
<dbReference type="OrthoDB" id="108721at2157"/>
<dbReference type="RefSeq" id="WP_066381559.1">
    <property type="nucleotide sequence ID" value="NZ_LTAZ01000004.1"/>
</dbReference>
<gene>
    <name evidence="4" type="ORF">HAPAU_17700</name>
</gene>
<feature type="region of interest" description="Disordered" evidence="1">
    <location>
        <begin position="79"/>
        <end position="112"/>
    </location>
</feature>
<feature type="compositionally biased region" description="Basic and acidic residues" evidence="1">
    <location>
        <begin position="79"/>
        <end position="90"/>
    </location>
</feature>
<evidence type="ECO:0000256" key="1">
    <source>
        <dbReference type="SAM" id="MobiDB-lite"/>
    </source>
</evidence>
<dbReference type="AlphaFoldDB" id="A0A151AGG7"/>
<sequence length="171" mass="19169">MEEETLFEFAAERSRGEIAAYLRALAAQLDGDGSVTVRDGEYTVAVTPSERAVFDVEVERESGDEGSELGIELEMEWNESKEASAERIEPPEPDVGIQFAPDTEDRPEPSQGRFEVYRDRAGEWRWRLVHRNGNIIADGGEGYSSKQNAIKGLRSVQHNAPGARIEELDWE</sequence>
<protein>
    <submittedName>
        <fullName evidence="4">Uncharacterized protein</fullName>
    </submittedName>
</protein>
<evidence type="ECO:0000313" key="5">
    <source>
        <dbReference type="Proteomes" id="UP000075321"/>
    </source>
</evidence>
<dbReference type="NCBIfam" id="TIGR04354">
    <property type="entry name" value="amphi-Trp"/>
    <property type="match status" value="1"/>
</dbReference>
<dbReference type="InterPro" id="IPR010879">
    <property type="entry name" value="DUF1508"/>
</dbReference>
<feature type="domain" description="Amphi-Trp" evidence="3">
    <location>
        <begin position="1"/>
        <end position="85"/>
    </location>
</feature>
<comment type="caution">
    <text evidence="4">The sequence shown here is derived from an EMBL/GenBank/DDBJ whole genome shotgun (WGS) entry which is preliminary data.</text>
</comment>
<dbReference type="InterPro" id="IPR027598">
    <property type="entry name" value="Amphi-Trp_dom"/>
</dbReference>
<dbReference type="Pfam" id="PF20068">
    <property type="entry name" value="Amphi-Trp"/>
    <property type="match status" value="1"/>
</dbReference>
<name>A0A151AGG7_9EURY</name>
<evidence type="ECO:0000313" key="4">
    <source>
        <dbReference type="EMBL" id="KYH26670.1"/>
    </source>
</evidence>
<proteinExistence type="predicted"/>
<feature type="domain" description="DUF1508" evidence="2">
    <location>
        <begin position="119"/>
        <end position="167"/>
    </location>
</feature>
<dbReference type="Pfam" id="PF07411">
    <property type="entry name" value="DUF1508"/>
    <property type="match status" value="1"/>
</dbReference>
<dbReference type="NCBIfam" id="NF041908">
    <property type="entry name" value="HVO_2922"/>
    <property type="match status" value="1"/>
</dbReference>
<evidence type="ECO:0000259" key="2">
    <source>
        <dbReference type="Pfam" id="PF07411"/>
    </source>
</evidence>
<dbReference type="Proteomes" id="UP000075321">
    <property type="component" value="Unassembled WGS sequence"/>
</dbReference>
<organism evidence="4 5">
    <name type="scientific">Halalkalicoccus paucihalophilus</name>
    <dbReference type="NCBI Taxonomy" id="1008153"/>
    <lineage>
        <taxon>Archaea</taxon>
        <taxon>Methanobacteriati</taxon>
        <taxon>Methanobacteriota</taxon>
        <taxon>Stenosarchaea group</taxon>
        <taxon>Halobacteria</taxon>
        <taxon>Halobacteriales</taxon>
        <taxon>Halococcaceae</taxon>
        <taxon>Halalkalicoccus</taxon>
    </lineage>
</organism>
<dbReference type="InterPro" id="IPR036913">
    <property type="entry name" value="YegP-like_sf"/>
</dbReference>
<accession>A0A151AGG7</accession>
<evidence type="ECO:0000259" key="3">
    <source>
        <dbReference type="Pfam" id="PF20068"/>
    </source>
</evidence>
<keyword evidence="5" id="KW-1185">Reference proteome</keyword>
<dbReference type="SUPFAM" id="SSF160113">
    <property type="entry name" value="YegP-like"/>
    <property type="match status" value="1"/>
</dbReference>
<dbReference type="EMBL" id="LTAZ01000004">
    <property type="protein sequence ID" value="KYH26670.1"/>
    <property type="molecule type" value="Genomic_DNA"/>
</dbReference>
<reference evidence="4 5" key="1">
    <citation type="submission" date="2016-02" db="EMBL/GenBank/DDBJ databases">
        <title>Genome sequence of Halalkalicoccus paucihalophilus DSM 24557.</title>
        <authorList>
            <person name="Poehlein A."/>
            <person name="Daniel R."/>
        </authorList>
    </citation>
    <scope>NUCLEOTIDE SEQUENCE [LARGE SCALE GENOMIC DNA]</scope>
    <source>
        <strain evidence="4 5">DSM 24557</strain>
    </source>
</reference>
<dbReference type="PATRIC" id="fig|1008153.3.peg.1800"/>